<keyword evidence="2" id="KW-1185">Reference proteome</keyword>
<dbReference type="AlphaFoldDB" id="A0A521FYM7"/>
<sequence>MNSQFKMLDIVALIEDLPEHNLFRGQVGTIVEILAPDVYEVEFCDDEGQMYAMQALRADQLMVLHYHLLKAA</sequence>
<evidence type="ECO:0000313" key="2">
    <source>
        <dbReference type="Proteomes" id="UP000316238"/>
    </source>
</evidence>
<dbReference type="Proteomes" id="UP000316238">
    <property type="component" value="Unassembled WGS sequence"/>
</dbReference>
<dbReference type="InterPro" id="IPR032568">
    <property type="entry name" value="DUF4926"/>
</dbReference>
<proteinExistence type="predicted"/>
<gene>
    <name evidence="1" type="ORF">CDV28_1539</name>
</gene>
<accession>A0A521FYM7</accession>
<reference evidence="1" key="1">
    <citation type="submission" date="2017-07" db="EMBL/GenBank/DDBJ databases">
        <title>The cable genome - Insights into the physiology and evolution of filamentous bacteria capable of sulfide oxidation via long distance electron transfer.</title>
        <authorList>
            <person name="Thorup C."/>
            <person name="Bjerg J.T."/>
            <person name="Schreiber L."/>
            <person name="Nielsen L.P."/>
            <person name="Kjeldsen K.U."/>
            <person name="Boesen T."/>
            <person name="Boggild A."/>
            <person name="Meysman F."/>
            <person name="Geelhoed J."/>
            <person name="Schramm A."/>
        </authorList>
    </citation>
    <scope>NUCLEOTIDE SEQUENCE [LARGE SCALE GENOMIC DNA]</scope>
    <source>
        <strain evidence="1">GS</strain>
    </source>
</reference>
<organism evidence="1 2">
    <name type="scientific">Candidatus Electronema aureum</name>
    <dbReference type="NCBI Taxonomy" id="2005002"/>
    <lineage>
        <taxon>Bacteria</taxon>
        <taxon>Pseudomonadati</taxon>
        <taxon>Thermodesulfobacteriota</taxon>
        <taxon>Desulfobulbia</taxon>
        <taxon>Desulfobulbales</taxon>
        <taxon>Desulfobulbaceae</taxon>
        <taxon>Candidatus Electronema</taxon>
    </lineage>
</organism>
<evidence type="ECO:0000313" key="1">
    <source>
        <dbReference type="EMBL" id="TAA73864.1"/>
    </source>
</evidence>
<protein>
    <recommendedName>
        <fullName evidence="3">DUF4926 domain-containing protein</fullName>
    </recommendedName>
</protein>
<dbReference type="EMBL" id="NQJD01000053">
    <property type="protein sequence ID" value="TAA73864.1"/>
    <property type="molecule type" value="Genomic_DNA"/>
</dbReference>
<comment type="caution">
    <text evidence="1">The sequence shown here is derived from an EMBL/GenBank/DDBJ whole genome shotgun (WGS) entry which is preliminary data.</text>
</comment>
<name>A0A521FYM7_9BACT</name>
<dbReference type="Pfam" id="PF16277">
    <property type="entry name" value="DUF4926"/>
    <property type="match status" value="1"/>
</dbReference>
<evidence type="ECO:0008006" key="3">
    <source>
        <dbReference type="Google" id="ProtNLM"/>
    </source>
</evidence>